<sequence length="102" mass="11481">MSAEPLKERIETALQELTGQGARISITAVAARAGIPRSSLYRNAQARELIARRIAETHLHADMNLAAEVTRLRILIETLAARVRNQEERLRHLEGRPHTTPR</sequence>
<organism evidence="2 3">
    <name type="scientific">Paeniglutamicibacter cryotolerans</name>
    <dbReference type="NCBI Taxonomy" id="670079"/>
    <lineage>
        <taxon>Bacteria</taxon>
        <taxon>Bacillati</taxon>
        <taxon>Actinomycetota</taxon>
        <taxon>Actinomycetes</taxon>
        <taxon>Micrococcales</taxon>
        <taxon>Micrococcaceae</taxon>
        <taxon>Paeniglutamicibacter</taxon>
    </lineage>
</organism>
<dbReference type="InterPro" id="IPR046229">
    <property type="entry name" value="TnpC-like"/>
</dbReference>
<dbReference type="Pfam" id="PF19776">
    <property type="entry name" value="DUF6262"/>
    <property type="match status" value="1"/>
</dbReference>
<name>A0A839QN85_9MICC</name>
<dbReference type="EMBL" id="JACHVS010000001">
    <property type="protein sequence ID" value="MBB2996234.1"/>
    <property type="molecule type" value="Genomic_DNA"/>
</dbReference>
<protein>
    <submittedName>
        <fullName evidence="2">AcrR family transcriptional regulator</fullName>
    </submittedName>
</protein>
<dbReference type="InterPro" id="IPR009057">
    <property type="entry name" value="Homeodomain-like_sf"/>
</dbReference>
<dbReference type="Proteomes" id="UP000523000">
    <property type="component" value="Unassembled WGS sequence"/>
</dbReference>
<gene>
    <name evidence="2" type="ORF">E9229_002425</name>
</gene>
<proteinExistence type="predicted"/>
<dbReference type="Gene3D" id="1.10.357.10">
    <property type="entry name" value="Tetracycline Repressor, domain 2"/>
    <property type="match status" value="1"/>
</dbReference>
<evidence type="ECO:0000313" key="2">
    <source>
        <dbReference type="EMBL" id="MBB2996234.1"/>
    </source>
</evidence>
<evidence type="ECO:0000256" key="1">
    <source>
        <dbReference type="SAM" id="Coils"/>
    </source>
</evidence>
<feature type="coiled-coil region" evidence="1">
    <location>
        <begin position="69"/>
        <end position="96"/>
    </location>
</feature>
<evidence type="ECO:0000313" key="3">
    <source>
        <dbReference type="Proteomes" id="UP000523000"/>
    </source>
</evidence>
<keyword evidence="1" id="KW-0175">Coiled coil</keyword>
<dbReference type="SUPFAM" id="SSF46689">
    <property type="entry name" value="Homeodomain-like"/>
    <property type="match status" value="1"/>
</dbReference>
<reference evidence="2 3" key="1">
    <citation type="submission" date="2020-08" db="EMBL/GenBank/DDBJ databases">
        <title>Sequencing the genomes of 1000 actinobacteria strains.</title>
        <authorList>
            <person name="Klenk H.-P."/>
        </authorList>
    </citation>
    <scope>NUCLEOTIDE SEQUENCE [LARGE SCALE GENOMIC DNA]</scope>
    <source>
        <strain evidence="2 3">DSM 22826</strain>
    </source>
</reference>
<dbReference type="RefSeq" id="WP_183511474.1">
    <property type="nucleotide sequence ID" value="NZ_BAABGK010000102.1"/>
</dbReference>
<dbReference type="AlphaFoldDB" id="A0A839QN85"/>
<comment type="caution">
    <text evidence="2">The sequence shown here is derived from an EMBL/GenBank/DDBJ whole genome shotgun (WGS) entry which is preliminary data.</text>
</comment>
<accession>A0A839QN85</accession>
<keyword evidence="3" id="KW-1185">Reference proteome</keyword>